<evidence type="ECO:0000313" key="4">
    <source>
        <dbReference type="EMBL" id="MEK7950801.1"/>
    </source>
</evidence>
<evidence type="ECO:0000259" key="3">
    <source>
        <dbReference type="PROSITE" id="PS51186"/>
    </source>
</evidence>
<proteinExistence type="predicted"/>
<accession>A0ABU9ASU2</accession>
<evidence type="ECO:0000256" key="1">
    <source>
        <dbReference type="ARBA" id="ARBA00022679"/>
    </source>
</evidence>
<dbReference type="CDD" id="cd04301">
    <property type="entry name" value="NAT_SF"/>
    <property type="match status" value="1"/>
</dbReference>
<dbReference type="Pfam" id="PF00583">
    <property type="entry name" value="Acetyltransf_1"/>
    <property type="match status" value="1"/>
</dbReference>
<gene>
    <name evidence="4" type="ORF">WKV53_09855</name>
</gene>
<evidence type="ECO:0000313" key="5">
    <source>
        <dbReference type="Proteomes" id="UP001371305"/>
    </source>
</evidence>
<reference evidence="4 5" key="1">
    <citation type="submission" date="2024-04" db="EMBL/GenBank/DDBJ databases">
        <title>Luteolibacter sp. isolated from soil.</title>
        <authorList>
            <person name="An J."/>
        </authorList>
    </citation>
    <scope>NUCLEOTIDE SEQUENCE [LARGE SCALE GENOMIC DNA]</scope>
    <source>
        <strain evidence="4 5">Y139</strain>
    </source>
</reference>
<keyword evidence="2" id="KW-0012">Acyltransferase</keyword>
<dbReference type="InterPro" id="IPR016181">
    <property type="entry name" value="Acyl_CoA_acyltransferase"/>
</dbReference>
<sequence>MSLPAPHLSIAPATDLSAPDCDLVRQWLREHNWSANPAFMELLQQPEHQARSLILLATADDRIVGGLFAETQLAWLRISIMSVDPESRSRGIGTALLAEAERQAITRGCRHAYADTMDYQAPRFYLAHGFTVAGEIPDWDSHGHNKLFLTKPLQ</sequence>
<dbReference type="InterPro" id="IPR000182">
    <property type="entry name" value="GNAT_dom"/>
</dbReference>
<name>A0ABU9ASU2_9BACT</name>
<dbReference type="SUPFAM" id="SSF55729">
    <property type="entry name" value="Acyl-CoA N-acyltransferases (Nat)"/>
    <property type="match status" value="1"/>
</dbReference>
<evidence type="ECO:0000256" key="2">
    <source>
        <dbReference type="ARBA" id="ARBA00023315"/>
    </source>
</evidence>
<dbReference type="EMBL" id="JBBUKT010000003">
    <property type="protein sequence ID" value="MEK7950801.1"/>
    <property type="molecule type" value="Genomic_DNA"/>
</dbReference>
<dbReference type="PANTHER" id="PTHR43877">
    <property type="entry name" value="AMINOALKYLPHOSPHONATE N-ACETYLTRANSFERASE-RELATED-RELATED"/>
    <property type="match status" value="1"/>
</dbReference>
<dbReference type="InterPro" id="IPR050832">
    <property type="entry name" value="Bact_Acetyltransf"/>
</dbReference>
<dbReference type="Proteomes" id="UP001371305">
    <property type="component" value="Unassembled WGS sequence"/>
</dbReference>
<keyword evidence="5" id="KW-1185">Reference proteome</keyword>
<organism evidence="4 5">
    <name type="scientific">Luteolibacter soli</name>
    <dbReference type="NCBI Taxonomy" id="3135280"/>
    <lineage>
        <taxon>Bacteria</taxon>
        <taxon>Pseudomonadati</taxon>
        <taxon>Verrucomicrobiota</taxon>
        <taxon>Verrucomicrobiia</taxon>
        <taxon>Verrucomicrobiales</taxon>
        <taxon>Verrucomicrobiaceae</taxon>
        <taxon>Luteolibacter</taxon>
    </lineage>
</organism>
<feature type="domain" description="N-acetyltransferase" evidence="3">
    <location>
        <begin position="8"/>
        <end position="154"/>
    </location>
</feature>
<dbReference type="RefSeq" id="WP_341404402.1">
    <property type="nucleotide sequence ID" value="NZ_JBBUKT010000003.1"/>
</dbReference>
<dbReference type="PROSITE" id="PS51186">
    <property type="entry name" value="GNAT"/>
    <property type="match status" value="1"/>
</dbReference>
<protein>
    <submittedName>
        <fullName evidence="4">GNAT family N-acetyltransferase</fullName>
    </submittedName>
</protein>
<keyword evidence="1" id="KW-0808">Transferase</keyword>
<dbReference type="Gene3D" id="3.40.630.30">
    <property type="match status" value="1"/>
</dbReference>
<comment type="caution">
    <text evidence="4">The sequence shown here is derived from an EMBL/GenBank/DDBJ whole genome shotgun (WGS) entry which is preliminary data.</text>
</comment>